<feature type="signal peptide" evidence="2">
    <location>
        <begin position="1"/>
        <end position="17"/>
    </location>
</feature>
<name>A0ABN9PNS3_9DINO</name>
<reference evidence="3" key="1">
    <citation type="submission" date="2023-10" db="EMBL/GenBank/DDBJ databases">
        <authorList>
            <person name="Chen Y."/>
            <person name="Shah S."/>
            <person name="Dougan E. K."/>
            <person name="Thang M."/>
            <person name="Chan C."/>
        </authorList>
    </citation>
    <scope>NUCLEOTIDE SEQUENCE [LARGE SCALE GENOMIC DNA]</scope>
</reference>
<gene>
    <name evidence="3" type="ORF">PCOR1329_LOCUS4615</name>
</gene>
<evidence type="ECO:0000313" key="3">
    <source>
        <dbReference type="EMBL" id="CAK0794722.1"/>
    </source>
</evidence>
<sequence>VALVLVVADAAVLGIRAVVVGGPPVLQKVWWPPGAGIPGLPPPGPVLGLRGAVPRALLKPRAPRRAGASAEERREGGGGGGG</sequence>
<proteinExistence type="predicted"/>
<evidence type="ECO:0000256" key="2">
    <source>
        <dbReference type="SAM" id="SignalP"/>
    </source>
</evidence>
<accession>A0ABN9PNS3</accession>
<feature type="region of interest" description="Disordered" evidence="1">
    <location>
        <begin position="60"/>
        <end position="82"/>
    </location>
</feature>
<evidence type="ECO:0000256" key="1">
    <source>
        <dbReference type="SAM" id="MobiDB-lite"/>
    </source>
</evidence>
<dbReference type="EMBL" id="CAUYUJ010001197">
    <property type="protein sequence ID" value="CAK0794722.1"/>
    <property type="molecule type" value="Genomic_DNA"/>
</dbReference>
<organism evidence="3 4">
    <name type="scientific">Prorocentrum cordatum</name>
    <dbReference type="NCBI Taxonomy" id="2364126"/>
    <lineage>
        <taxon>Eukaryota</taxon>
        <taxon>Sar</taxon>
        <taxon>Alveolata</taxon>
        <taxon>Dinophyceae</taxon>
        <taxon>Prorocentrales</taxon>
        <taxon>Prorocentraceae</taxon>
        <taxon>Prorocentrum</taxon>
    </lineage>
</organism>
<feature type="compositionally biased region" description="Low complexity" evidence="1">
    <location>
        <begin position="60"/>
        <end position="69"/>
    </location>
</feature>
<keyword evidence="2" id="KW-0732">Signal</keyword>
<dbReference type="Proteomes" id="UP001189429">
    <property type="component" value="Unassembled WGS sequence"/>
</dbReference>
<keyword evidence="4" id="KW-1185">Reference proteome</keyword>
<feature type="chain" id="PRO_5045987472" evidence="2">
    <location>
        <begin position="18"/>
        <end position="82"/>
    </location>
</feature>
<feature type="non-terminal residue" evidence="3">
    <location>
        <position position="1"/>
    </location>
</feature>
<protein>
    <submittedName>
        <fullName evidence="3">Uncharacterized protein</fullName>
    </submittedName>
</protein>
<comment type="caution">
    <text evidence="3">The sequence shown here is derived from an EMBL/GenBank/DDBJ whole genome shotgun (WGS) entry which is preliminary data.</text>
</comment>
<evidence type="ECO:0000313" key="4">
    <source>
        <dbReference type="Proteomes" id="UP001189429"/>
    </source>
</evidence>